<reference evidence="8" key="1">
    <citation type="journal article" date="2019" name="bioRxiv">
        <title>The Genome of the Zebra Mussel, Dreissena polymorpha: A Resource for Invasive Species Research.</title>
        <authorList>
            <person name="McCartney M.A."/>
            <person name="Auch B."/>
            <person name="Kono T."/>
            <person name="Mallez S."/>
            <person name="Zhang Y."/>
            <person name="Obille A."/>
            <person name="Becker A."/>
            <person name="Abrahante J.E."/>
            <person name="Garbe J."/>
            <person name="Badalamenti J.P."/>
            <person name="Herman A."/>
            <person name="Mangelson H."/>
            <person name="Liachko I."/>
            <person name="Sullivan S."/>
            <person name="Sone E.D."/>
            <person name="Koren S."/>
            <person name="Silverstein K.A.T."/>
            <person name="Beckman K.B."/>
            <person name="Gohl D.M."/>
        </authorList>
    </citation>
    <scope>NUCLEOTIDE SEQUENCE</scope>
    <source>
        <strain evidence="8">Duluth1</strain>
        <tissue evidence="8">Whole animal</tissue>
    </source>
</reference>
<keyword evidence="4" id="KW-0804">Transcription</keyword>
<dbReference type="PANTHER" id="PTHR11267">
    <property type="entry name" value="T-BOX PROTEIN-RELATED"/>
    <property type="match status" value="1"/>
</dbReference>
<dbReference type="InterPro" id="IPR036960">
    <property type="entry name" value="T-box_sf"/>
</dbReference>
<proteinExistence type="predicted"/>
<dbReference type="Gene3D" id="2.60.40.820">
    <property type="entry name" value="Transcription factor, T-box"/>
    <property type="match status" value="1"/>
</dbReference>
<dbReference type="GO" id="GO:0000978">
    <property type="term" value="F:RNA polymerase II cis-regulatory region sequence-specific DNA binding"/>
    <property type="evidence" value="ECO:0007669"/>
    <property type="project" value="InterPro"/>
</dbReference>
<dbReference type="PROSITE" id="PS01283">
    <property type="entry name" value="TBOX_1"/>
    <property type="match status" value="1"/>
</dbReference>
<dbReference type="EMBL" id="JAIWYP010000011">
    <property type="protein sequence ID" value="KAH3735138.1"/>
    <property type="molecule type" value="Genomic_DNA"/>
</dbReference>
<dbReference type="Pfam" id="PF00907">
    <property type="entry name" value="T-box"/>
    <property type="match status" value="1"/>
</dbReference>
<dbReference type="PANTHER" id="PTHR11267:SF207">
    <property type="entry name" value="OVER COMPENSATING MALES, ISOFORM A"/>
    <property type="match status" value="1"/>
</dbReference>
<keyword evidence="9" id="KW-1185">Reference proteome</keyword>
<comment type="subcellular location">
    <subcellularLocation>
        <location evidence="1 6">Nucleus</location>
    </subcellularLocation>
</comment>
<dbReference type="PRINTS" id="PR00937">
    <property type="entry name" value="TBOX"/>
</dbReference>
<dbReference type="AlphaFoldDB" id="A0A9D4D0I5"/>
<dbReference type="InterPro" id="IPR001699">
    <property type="entry name" value="TF_T-box"/>
</dbReference>
<gene>
    <name evidence="8" type="ORF">DPMN_041600</name>
</gene>
<protein>
    <recommendedName>
        <fullName evidence="7">T-box domain-containing protein</fullName>
    </recommendedName>
</protein>
<reference evidence="8" key="2">
    <citation type="submission" date="2020-11" db="EMBL/GenBank/DDBJ databases">
        <authorList>
            <person name="McCartney M.A."/>
            <person name="Auch B."/>
            <person name="Kono T."/>
            <person name="Mallez S."/>
            <person name="Becker A."/>
            <person name="Gohl D.M."/>
            <person name="Silverstein K.A.T."/>
            <person name="Koren S."/>
            <person name="Bechman K.B."/>
            <person name="Herman A."/>
            <person name="Abrahante J.E."/>
            <person name="Garbe J."/>
        </authorList>
    </citation>
    <scope>NUCLEOTIDE SEQUENCE</scope>
    <source>
        <strain evidence="8">Duluth1</strain>
        <tissue evidence="8">Whole animal</tissue>
    </source>
</reference>
<dbReference type="GO" id="GO:0045893">
    <property type="term" value="P:positive regulation of DNA-templated transcription"/>
    <property type="evidence" value="ECO:0007669"/>
    <property type="project" value="InterPro"/>
</dbReference>
<comment type="caution">
    <text evidence="8">The sequence shown here is derived from an EMBL/GenBank/DDBJ whole genome shotgun (WGS) entry which is preliminary data.</text>
</comment>
<name>A0A9D4D0I5_DREPO</name>
<dbReference type="InterPro" id="IPR018186">
    <property type="entry name" value="TF_T-box_CS"/>
</dbReference>
<dbReference type="GO" id="GO:0005634">
    <property type="term" value="C:nucleus"/>
    <property type="evidence" value="ECO:0007669"/>
    <property type="project" value="UniProtKB-SubCell"/>
</dbReference>
<organism evidence="8 9">
    <name type="scientific">Dreissena polymorpha</name>
    <name type="common">Zebra mussel</name>
    <name type="synonym">Mytilus polymorpha</name>
    <dbReference type="NCBI Taxonomy" id="45954"/>
    <lineage>
        <taxon>Eukaryota</taxon>
        <taxon>Metazoa</taxon>
        <taxon>Spiralia</taxon>
        <taxon>Lophotrochozoa</taxon>
        <taxon>Mollusca</taxon>
        <taxon>Bivalvia</taxon>
        <taxon>Autobranchia</taxon>
        <taxon>Heteroconchia</taxon>
        <taxon>Euheterodonta</taxon>
        <taxon>Imparidentia</taxon>
        <taxon>Neoheterodontei</taxon>
        <taxon>Myida</taxon>
        <taxon>Dreissenoidea</taxon>
        <taxon>Dreissenidae</taxon>
        <taxon>Dreissena</taxon>
    </lineage>
</organism>
<evidence type="ECO:0000256" key="1">
    <source>
        <dbReference type="ARBA" id="ARBA00004123"/>
    </source>
</evidence>
<keyword evidence="3 6" id="KW-0238">DNA-binding</keyword>
<keyword evidence="5 6" id="KW-0539">Nucleus</keyword>
<dbReference type="OrthoDB" id="7442607at2759"/>
<dbReference type="GO" id="GO:0000785">
    <property type="term" value="C:chromatin"/>
    <property type="evidence" value="ECO:0007669"/>
    <property type="project" value="TreeGrafter"/>
</dbReference>
<feature type="domain" description="T-box" evidence="7">
    <location>
        <begin position="150"/>
        <end position="325"/>
    </location>
</feature>
<dbReference type="GO" id="GO:0000981">
    <property type="term" value="F:DNA-binding transcription factor activity, RNA polymerase II-specific"/>
    <property type="evidence" value="ECO:0007669"/>
    <property type="project" value="TreeGrafter"/>
</dbReference>
<evidence type="ECO:0000256" key="2">
    <source>
        <dbReference type="ARBA" id="ARBA00023015"/>
    </source>
</evidence>
<keyword evidence="2" id="KW-0805">Transcription regulation</keyword>
<dbReference type="GO" id="GO:0001708">
    <property type="term" value="P:cell fate specification"/>
    <property type="evidence" value="ECO:0007669"/>
    <property type="project" value="TreeGrafter"/>
</dbReference>
<evidence type="ECO:0000256" key="5">
    <source>
        <dbReference type="ARBA" id="ARBA00023242"/>
    </source>
</evidence>
<dbReference type="InterPro" id="IPR046360">
    <property type="entry name" value="T-box_DNA-bd"/>
</dbReference>
<dbReference type="Proteomes" id="UP000828390">
    <property type="component" value="Unassembled WGS sequence"/>
</dbReference>
<sequence>MACLSAKARAFFVDELLNNKQQAREAADAAEILSQMGDSIEATVRERLVNDINLRGDSRDGCPPNPSMEPCDSTDELLVPHERRARTLVADTPNTVDKSGEETRKGIHGRHSRYQDAESLCASMGEESGCAHQTVVETTDKHGDVIKMELCQGELWQAFHSLGTEMIITKTGRRMFPALRIRVSGLKKLTKYRVAMDFVPVDKHKYRYVYHSSRWMVAGVGDSLKGNQSYEHPESPMAGEVLSAQVVSFEKIKLTNNEAPAPGQISLLSMQKFQPRITITDKGDSSCSVSVTFPQTSFIAVTAYQNQEITRLKIARNPFAKGFREAGKCRSSLEAMMASFGVVLDGRKNLTPPLKRKLSEMDEECTDAKSTDNHVSISASQSSYSTHNLACLNISGSCYSGSPSIPTLYPAFRGPVSTQGLQTNKKSTSPLSTLSAGFDYTKQGMRPVFISNQTLPVYVPSTRIQEVHPAFRLSSFAHIDPLILDAYYKSLLSYPSMQNNMMFSQSVKSVNHSDTKHDKFGHSVSNAFDSIHDDREIVLNLCTT</sequence>
<dbReference type="PROSITE" id="PS50252">
    <property type="entry name" value="TBOX_3"/>
    <property type="match status" value="1"/>
</dbReference>
<comment type="caution">
    <text evidence="6">Lacks conserved residue(s) required for the propagation of feature annotation.</text>
</comment>
<dbReference type="SUPFAM" id="SSF49417">
    <property type="entry name" value="p53-like transcription factors"/>
    <property type="match status" value="1"/>
</dbReference>
<evidence type="ECO:0000259" key="7">
    <source>
        <dbReference type="PROSITE" id="PS50252"/>
    </source>
</evidence>
<dbReference type="InterPro" id="IPR008967">
    <property type="entry name" value="p53-like_TF_DNA-bd_sf"/>
</dbReference>
<dbReference type="SMART" id="SM00425">
    <property type="entry name" value="TBOX"/>
    <property type="match status" value="1"/>
</dbReference>
<accession>A0A9D4D0I5</accession>
<evidence type="ECO:0000256" key="4">
    <source>
        <dbReference type="ARBA" id="ARBA00023163"/>
    </source>
</evidence>
<evidence type="ECO:0000313" key="9">
    <source>
        <dbReference type="Proteomes" id="UP000828390"/>
    </source>
</evidence>
<evidence type="ECO:0000256" key="6">
    <source>
        <dbReference type="PROSITE-ProRule" id="PRU00201"/>
    </source>
</evidence>
<evidence type="ECO:0000256" key="3">
    <source>
        <dbReference type="ARBA" id="ARBA00023125"/>
    </source>
</evidence>
<evidence type="ECO:0000313" key="8">
    <source>
        <dbReference type="EMBL" id="KAH3735138.1"/>
    </source>
</evidence>